<keyword evidence="1" id="KW-0812">Transmembrane</keyword>
<dbReference type="KEGG" id="muc:MuYL_3001"/>
<dbReference type="AlphaFoldDB" id="A0A223NYI1"/>
<keyword evidence="1" id="KW-1133">Transmembrane helix</keyword>
<reference evidence="2 3" key="1">
    <citation type="submission" date="2017-08" db="EMBL/GenBank/DDBJ databases">
        <title>Complete genome sequence of Mucilaginibacter sp. strain BJC16-A31.</title>
        <authorList>
            <consortium name="Henan University of Science and Technology"/>
            <person name="You X."/>
        </authorList>
    </citation>
    <scope>NUCLEOTIDE SEQUENCE [LARGE SCALE GENOMIC DNA]</scope>
    <source>
        <strain evidence="2 3">BJC16-A31</strain>
    </source>
</reference>
<name>A0A223NYI1_9SPHI</name>
<proteinExistence type="predicted"/>
<dbReference type="EMBL" id="CP022743">
    <property type="protein sequence ID" value="ASU34886.1"/>
    <property type="molecule type" value="Genomic_DNA"/>
</dbReference>
<organism evidence="2 3">
    <name type="scientific">Mucilaginibacter xinganensis</name>
    <dbReference type="NCBI Taxonomy" id="1234841"/>
    <lineage>
        <taxon>Bacteria</taxon>
        <taxon>Pseudomonadati</taxon>
        <taxon>Bacteroidota</taxon>
        <taxon>Sphingobacteriia</taxon>
        <taxon>Sphingobacteriales</taxon>
        <taxon>Sphingobacteriaceae</taxon>
        <taxon>Mucilaginibacter</taxon>
    </lineage>
</organism>
<dbReference type="Proteomes" id="UP000215002">
    <property type="component" value="Chromosome"/>
</dbReference>
<gene>
    <name evidence="2" type="ORF">MuYL_3001</name>
</gene>
<evidence type="ECO:0000313" key="3">
    <source>
        <dbReference type="Proteomes" id="UP000215002"/>
    </source>
</evidence>
<protein>
    <submittedName>
        <fullName evidence="2">Uncharacterized protein</fullName>
    </submittedName>
</protein>
<evidence type="ECO:0000256" key="1">
    <source>
        <dbReference type="SAM" id="Phobius"/>
    </source>
</evidence>
<keyword evidence="1" id="KW-0472">Membrane</keyword>
<keyword evidence="3" id="KW-1185">Reference proteome</keyword>
<sequence length="127" mass="14796">MIKIMPLFKSVLIFICFAVIMLVAKPFIGFNAFSQMHHLKHLNICVKAFTKRKQEFIENSSLDITYIQKKLADPVDQFFLLFSFLLGIILPFVFGTENNISNRILRRLNLSHTLYEHSYLLNSSLII</sequence>
<feature type="transmembrane region" description="Helical" evidence="1">
    <location>
        <begin position="12"/>
        <end position="33"/>
    </location>
</feature>
<accession>A0A223NYI1</accession>
<feature type="transmembrane region" description="Helical" evidence="1">
    <location>
        <begin position="78"/>
        <end position="96"/>
    </location>
</feature>
<evidence type="ECO:0000313" key="2">
    <source>
        <dbReference type="EMBL" id="ASU34886.1"/>
    </source>
</evidence>